<dbReference type="AlphaFoldDB" id="A0A402D6T4"/>
<dbReference type="InterPro" id="IPR000983">
    <property type="entry name" value="Bac_GSPG_pilin"/>
</dbReference>
<keyword evidence="1" id="KW-0488">Methylation</keyword>
<evidence type="ECO:0000256" key="1">
    <source>
        <dbReference type="ARBA" id="ARBA00022481"/>
    </source>
</evidence>
<protein>
    <submittedName>
        <fullName evidence="2">Uncharacterized protein</fullName>
    </submittedName>
</protein>
<keyword evidence="3" id="KW-1185">Reference proteome</keyword>
<dbReference type="FunCoup" id="A0A402D6T4">
    <property type="interactions" value="15"/>
</dbReference>
<dbReference type="PANTHER" id="PTHR30093">
    <property type="entry name" value="GENERAL SECRETION PATHWAY PROTEIN G"/>
    <property type="match status" value="1"/>
</dbReference>
<evidence type="ECO:0000313" key="2">
    <source>
        <dbReference type="EMBL" id="BDI31795.1"/>
    </source>
</evidence>
<proteinExistence type="predicted"/>
<sequence>MSILDMKSQNGYLTRRRRRSAFTLVEIMIVVLMIGMLLNIAAPAFLHARDLGQARACVANLRNITSAKEQFALEHTAANTYTPVWSDISPYIKSKSAPLCPTNSSVYLLNDMNSYPACSYGGPAGLPHILN</sequence>
<dbReference type="EMBL" id="AP025739">
    <property type="protein sequence ID" value="BDI31795.1"/>
    <property type="molecule type" value="Genomic_DNA"/>
</dbReference>
<dbReference type="Gene3D" id="3.30.700.10">
    <property type="entry name" value="Glycoprotein, Type 4 Pilin"/>
    <property type="match status" value="1"/>
</dbReference>
<dbReference type="Proteomes" id="UP000287394">
    <property type="component" value="Chromosome"/>
</dbReference>
<dbReference type="NCBIfam" id="TIGR02532">
    <property type="entry name" value="IV_pilin_GFxxxE"/>
    <property type="match status" value="1"/>
</dbReference>
<dbReference type="InterPro" id="IPR045584">
    <property type="entry name" value="Pilin-like"/>
</dbReference>
<organism evidence="2 3">
    <name type="scientific">Capsulimonas corticalis</name>
    <dbReference type="NCBI Taxonomy" id="2219043"/>
    <lineage>
        <taxon>Bacteria</taxon>
        <taxon>Bacillati</taxon>
        <taxon>Armatimonadota</taxon>
        <taxon>Armatimonadia</taxon>
        <taxon>Capsulimonadales</taxon>
        <taxon>Capsulimonadaceae</taxon>
        <taxon>Capsulimonas</taxon>
    </lineage>
</organism>
<dbReference type="SUPFAM" id="SSF54523">
    <property type="entry name" value="Pili subunits"/>
    <property type="match status" value="1"/>
</dbReference>
<dbReference type="GO" id="GO:0015627">
    <property type="term" value="C:type II protein secretion system complex"/>
    <property type="evidence" value="ECO:0007669"/>
    <property type="project" value="InterPro"/>
</dbReference>
<evidence type="ECO:0000313" key="3">
    <source>
        <dbReference type="Proteomes" id="UP000287394"/>
    </source>
</evidence>
<dbReference type="GO" id="GO:0015628">
    <property type="term" value="P:protein secretion by the type II secretion system"/>
    <property type="evidence" value="ECO:0007669"/>
    <property type="project" value="InterPro"/>
</dbReference>
<reference evidence="2 3" key="1">
    <citation type="journal article" date="2019" name="Int. J. Syst. Evol. Microbiol.">
        <title>Capsulimonas corticalis gen. nov., sp. nov., an aerobic capsulated bacterium, of a novel bacterial order, Capsulimonadales ord. nov., of the class Armatimonadia of the phylum Armatimonadetes.</title>
        <authorList>
            <person name="Li J."/>
            <person name="Kudo C."/>
            <person name="Tonouchi A."/>
        </authorList>
    </citation>
    <scope>NUCLEOTIDE SEQUENCE [LARGE SCALE GENOMIC DNA]</scope>
    <source>
        <strain evidence="2 3">AX-7</strain>
    </source>
</reference>
<gene>
    <name evidence="2" type="ORF">CCAX7_38460</name>
</gene>
<dbReference type="InterPro" id="IPR012902">
    <property type="entry name" value="N_methyl_site"/>
</dbReference>
<name>A0A402D6T4_9BACT</name>
<dbReference type="PRINTS" id="PR00813">
    <property type="entry name" value="BCTERIALGSPG"/>
</dbReference>
<dbReference type="Pfam" id="PF07963">
    <property type="entry name" value="N_methyl"/>
    <property type="match status" value="1"/>
</dbReference>
<dbReference type="KEGG" id="ccot:CCAX7_38460"/>
<accession>A0A402D6T4</accession>